<evidence type="ECO:0000256" key="2">
    <source>
        <dbReference type="ARBA" id="ARBA00022927"/>
    </source>
</evidence>
<dbReference type="AlphaFoldDB" id="A0A9E7ZU34"/>
<keyword evidence="1" id="KW-0813">Transport</keyword>
<dbReference type="InterPro" id="IPR008635">
    <property type="entry name" value="Coiled_stalk_dom"/>
</dbReference>
<dbReference type="Pfam" id="PF05662">
    <property type="entry name" value="YadA_stalk"/>
    <property type="match status" value="1"/>
</dbReference>
<sequence>MSGRPLALALLAAIALPGLARAQSGGLIDVCTGLGVNLPVLQPVAGAASGLLGGLLDPVLNGIVGEVNLNLRDALSGRNIGLSIRDQNGDLVTLPGNCKLKADSVTVEGPGGIAIGGGEVSGLGSTASPKANAADANAIAFGNGATTSGAATGAVAIGLRGAVTAADGVAIGRDSAASAAGGIALGAGSTALRGGLAGAAEAFSGAVVASTQGALSVGSAGNERQITHVAGGTQATDAVNLRQLRSVANSTASALGGGASFDANGNFTGPHYALRSGIYTNVGAALTALDQRIDDVAAYAREGRREARQGVAAAMAMTAAAMPSQPGKTSWSGNTATYKGEWAAGFAVAHRLDVAFPVAINAAVSLANNSFGGARFGMSGEF</sequence>
<dbReference type="Gene3D" id="2.150.10.10">
    <property type="entry name" value="Serralysin-like metalloprotease, C-terminal"/>
    <property type="match status" value="1"/>
</dbReference>
<dbReference type="SUPFAM" id="SSF54523">
    <property type="entry name" value="Pili subunits"/>
    <property type="match status" value="1"/>
</dbReference>
<gene>
    <name evidence="5" type="ORF">NWE54_20330</name>
</gene>
<accession>A0A9E7ZU34</accession>
<evidence type="ECO:0000259" key="4">
    <source>
        <dbReference type="Pfam" id="PF05662"/>
    </source>
</evidence>
<dbReference type="InterPro" id="IPR011049">
    <property type="entry name" value="Serralysin-like_metalloprot_C"/>
</dbReference>
<dbReference type="EMBL" id="CP102774">
    <property type="protein sequence ID" value="UZF86131.1"/>
    <property type="molecule type" value="Genomic_DNA"/>
</dbReference>
<keyword evidence="3" id="KW-0732">Signal</keyword>
<feature type="signal peptide" evidence="3">
    <location>
        <begin position="1"/>
        <end position="22"/>
    </location>
</feature>
<dbReference type="GO" id="GO:0015031">
    <property type="term" value="P:protein transport"/>
    <property type="evidence" value="ECO:0007669"/>
    <property type="project" value="UniProtKB-KW"/>
</dbReference>
<protein>
    <recommendedName>
        <fullName evidence="4">Trimeric autotransporter adhesin YadA-like stalk domain-containing protein</fullName>
    </recommendedName>
</protein>
<dbReference type="SUPFAM" id="SSF101967">
    <property type="entry name" value="Adhesin YadA, collagen-binding domain"/>
    <property type="match status" value="1"/>
</dbReference>
<proteinExistence type="predicted"/>
<feature type="chain" id="PRO_5038453050" description="Trimeric autotransporter adhesin YadA-like stalk domain-containing protein" evidence="3">
    <location>
        <begin position="23"/>
        <end position="382"/>
    </location>
</feature>
<evidence type="ECO:0000256" key="3">
    <source>
        <dbReference type="SAM" id="SignalP"/>
    </source>
</evidence>
<reference evidence="5" key="1">
    <citation type="submission" date="2022-08" db="EMBL/GenBank/DDBJ databases">
        <title>Complete Genome Sequences of 2 Bosea sp. soil isolates.</title>
        <authorList>
            <person name="Alvarez Arevalo M."/>
            <person name="Sterndorff E.B."/>
            <person name="Faurdal D."/>
            <person name="Joergensen T.S."/>
            <person name="Weber T."/>
        </authorList>
    </citation>
    <scope>NUCLEOTIDE SEQUENCE</scope>
    <source>
        <strain evidence="5">NBC_00436</strain>
    </source>
</reference>
<evidence type="ECO:0000313" key="5">
    <source>
        <dbReference type="EMBL" id="UZF86131.1"/>
    </source>
</evidence>
<evidence type="ECO:0000256" key="1">
    <source>
        <dbReference type="ARBA" id="ARBA00022448"/>
    </source>
</evidence>
<organism evidence="5">
    <name type="scientific">Bosea sp. NBC_00436</name>
    <dbReference type="NCBI Taxonomy" id="2969620"/>
    <lineage>
        <taxon>Bacteria</taxon>
        <taxon>Pseudomonadati</taxon>
        <taxon>Pseudomonadota</taxon>
        <taxon>Alphaproteobacteria</taxon>
        <taxon>Hyphomicrobiales</taxon>
        <taxon>Boseaceae</taxon>
        <taxon>Bosea</taxon>
    </lineage>
</organism>
<keyword evidence="2" id="KW-0653">Protein transport</keyword>
<dbReference type="Gene3D" id="3.30.1300.30">
    <property type="entry name" value="GSPII I/J protein-like"/>
    <property type="match status" value="1"/>
</dbReference>
<name>A0A9E7ZU34_9HYPH</name>
<dbReference type="Gene3D" id="1.20.5.170">
    <property type="match status" value="1"/>
</dbReference>
<dbReference type="InterPro" id="IPR045584">
    <property type="entry name" value="Pilin-like"/>
</dbReference>
<feature type="domain" description="Trimeric autotransporter adhesin YadA-like stalk" evidence="4">
    <location>
        <begin position="225"/>
        <end position="266"/>
    </location>
</feature>
<dbReference type="GO" id="GO:0019867">
    <property type="term" value="C:outer membrane"/>
    <property type="evidence" value="ECO:0007669"/>
    <property type="project" value="InterPro"/>
</dbReference>